<evidence type="ECO:0000313" key="3">
    <source>
        <dbReference type="EMBL" id="RHN58270.1"/>
    </source>
</evidence>
<keyword evidence="5" id="KW-1185">Reference proteome</keyword>
<dbReference type="eggNOG" id="KOG3495">
    <property type="taxonomic scope" value="Eukaryota"/>
</dbReference>
<dbReference type="InterPro" id="IPR036742">
    <property type="entry name" value="ATP_synth_F1_esu_sf_mt"/>
</dbReference>
<dbReference type="SUPFAM" id="SSF48690">
    <property type="entry name" value="Epsilon subunit of mitochondrial F1F0-ATP synthase"/>
    <property type="match status" value="1"/>
</dbReference>
<proteinExistence type="inferred from homology"/>
<dbReference type="GO" id="GO:0045259">
    <property type="term" value="C:proton-transporting ATP synthase complex"/>
    <property type="evidence" value="ECO:0007669"/>
    <property type="project" value="InterPro"/>
</dbReference>
<name>G7JVK8_MEDTR</name>
<dbReference type="PANTHER" id="PTHR12448:SF0">
    <property type="entry name" value="ATP SYNTHASE SUBUNIT EPSILON, MITOCHONDRIAL"/>
    <property type="match status" value="1"/>
</dbReference>
<evidence type="ECO:0000256" key="1">
    <source>
        <dbReference type="ARBA" id="ARBA00009502"/>
    </source>
</evidence>
<dbReference type="EC" id="3.6.3.14" evidence="3"/>
<reference evidence="2 5" key="2">
    <citation type="journal article" date="2014" name="BMC Genomics">
        <title>An improved genome release (version Mt4.0) for the model legume Medicago truncatula.</title>
        <authorList>
            <person name="Tang H."/>
            <person name="Krishnakumar V."/>
            <person name="Bidwell S."/>
            <person name="Rosen B."/>
            <person name="Chan A."/>
            <person name="Zhou S."/>
            <person name="Gentzbittel L."/>
            <person name="Childs K.L."/>
            <person name="Yandell M."/>
            <person name="Gundlach H."/>
            <person name="Mayer K.F."/>
            <person name="Schwartz D.C."/>
            <person name="Town C.D."/>
        </authorList>
    </citation>
    <scope>GENOME REANNOTATION</scope>
    <source>
        <strain evidence="4 5">cv. Jemalong A17</strain>
    </source>
</reference>
<dbReference type="EMBL" id="CM001220">
    <property type="protein sequence ID" value="AES86345.1"/>
    <property type="molecule type" value="Genomic_DNA"/>
</dbReference>
<dbReference type="Pfam" id="PF04627">
    <property type="entry name" value="ATP-synt_Eps"/>
    <property type="match status" value="1"/>
</dbReference>
<dbReference type="GO" id="GO:0016787">
    <property type="term" value="F:hydrolase activity"/>
    <property type="evidence" value="ECO:0007669"/>
    <property type="project" value="UniProtKB-KW"/>
</dbReference>
<accession>G7JVK8</accession>
<keyword evidence="3" id="KW-0378">Hydrolase</keyword>
<dbReference type="Proteomes" id="UP000002051">
    <property type="component" value="Chromosome 4"/>
</dbReference>
<evidence type="ECO:0000313" key="2">
    <source>
        <dbReference type="EMBL" id="AES86345.1"/>
    </source>
</evidence>
<reference evidence="2 5" key="1">
    <citation type="journal article" date="2011" name="Nature">
        <title>The Medicago genome provides insight into the evolution of rhizobial symbioses.</title>
        <authorList>
            <person name="Young N.D."/>
            <person name="Debelle F."/>
            <person name="Oldroyd G.E."/>
            <person name="Geurts R."/>
            <person name="Cannon S.B."/>
            <person name="Udvardi M.K."/>
            <person name="Benedito V.A."/>
            <person name="Mayer K.F."/>
            <person name="Gouzy J."/>
            <person name="Schoof H."/>
            <person name="Van de Peer Y."/>
            <person name="Proost S."/>
            <person name="Cook D.R."/>
            <person name="Meyers B.C."/>
            <person name="Spannagl M."/>
            <person name="Cheung F."/>
            <person name="De Mita S."/>
            <person name="Krishnakumar V."/>
            <person name="Gundlach H."/>
            <person name="Zhou S."/>
            <person name="Mudge J."/>
            <person name="Bharti A.K."/>
            <person name="Murray J.D."/>
            <person name="Naoumkina M.A."/>
            <person name="Rosen B."/>
            <person name="Silverstein K.A."/>
            <person name="Tang H."/>
            <person name="Rombauts S."/>
            <person name="Zhao P.X."/>
            <person name="Zhou P."/>
            <person name="Barbe V."/>
            <person name="Bardou P."/>
            <person name="Bechner M."/>
            <person name="Bellec A."/>
            <person name="Berger A."/>
            <person name="Berges H."/>
            <person name="Bidwell S."/>
            <person name="Bisseling T."/>
            <person name="Choisne N."/>
            <person name="Couloux A."/>
            <person name="Denny R."/>
            <person name="Deshpande S."/>
            <person name="Dai X."/>
            <person name="Doyle J.J."/>
            <person name="Dudez A.M."/>
            <person name="Farmer A.D."/>
            <person name="Fouteau S."/>
            <person name="Franken C."/>
            <person name="Gibelin C."/>
            <person name="Gish J."/>
            <person name="Goldstein S."/>
            <person name="Gonzalez A.J."/>
            <person name="Green P.J."/>
            <person name="Hallab A."/>
            <person name="Hartog M."/>
            <person name="Hua A."/>
            <person name="Humphray S.J."/>
            <person name="Jeong D.H."/>
            <person name="Jing Y."/>
            <person name="Jocker A."/>
            <person name="Kenton S.M."/>
            <person name="Kim D.J."/>
            <person name="Klee K."/>
            <person name="Lai H."/>
            <person name="Lang C."/>
            <person name="Lin S."/>
            <person name="Macmil S.L."/>
            <person name="Magdelenat G."/>
            <person name="Matthews L."/>
            <person name="McCorrison J."/>
            <person name="Monaghan E.L."/>
            <person name="Mun J.H."/>
            <person name="Najar F.Z."/>
            <person name="Nicholson C."/>
            <person name="Noirot C."/>
            <person name="O'Bleness M."/>
            <person name="Paule C.R."/>
            <person name="Poulain J."/>
            <person name="Prion F."/>
            <person name="Qin B."/>
            <person name="Qu C."/>
            <person name="Retzel E.F."/>
            <person name="Riddle C."/>
            <person name="Sallet E."/>
            <person name="Samain S."/>
            <person name="Samson N."/>
            <person name="Sanders I."/>
            <person name="Saurat O."/>
            <person name="Scarpelli C."/>
            <person name="Schiex T."/>
            <person name="Segurens B."/>
            <person name="Severin A.J."/>
            <person name="Sherrier D.J."/>
            <person name="Shi R."/>
            <person name="Sims S."/>
            <person name="Singer S.R."/>
            <person name="Sinharoy S."/>
            <person name="Sterck L."/>
            <person name="Viollet A."/>
            <person name="Wang B.B."/>
            <person name="Wang K."/>
            <person name="Wang M."/>
            <person name="Wang X."/>
            <person name="Warfsmann J."/>
            <person name="Weissenbach J."/>
            <person name="White D.D."/>
            <person name="White J.D."/>
            <person name="Wiley G.B."/>
            <person name="Wincker P."/>
            <person name="Xing Y."/>
            <person name="Yang L."/>
            <person name="Yao Z."/>
            <person name="Ying F."/>
            <person name="Zhai J."/>
            <person name="Zhou L."/>
            <person name="Zuber A."/>
            <person name="Denarie J."/>
            <person name="Dixon R.A."/>
            <person name="May G.D."/>
            <person name="Schwartz D.C."/>
            <person name="Rogers J."/>
            <person name="Quetier F."/>
            <person name="Town C.D."/>
            <person name="Roe B.A."/>
        </authorList>
    </citation>
    <scope>NUCLEOTIDE SEQUENCE [LARGE SCALE GENOMIC DNA]</scope>
    <source>
        <strain evidence="2">A17</strain>
        <strain evidence="4 5">cv. Jemalong A17</strain>
    </source>
</reference>
<dbReference type="GO" id="GO:0005743">
    <property type="term" value="C:mitochondrial inner membrane"/>
    <property type="evidence" value="ECO:0000318"/>
    <property type="project" value="GO_Central"/>
</dbReference>
<dbReference type="Gene3D" id="1.10.1620.20">
    <property type="entry name" value="ATP synthase, F1 complex, epsilon subunit superfamily, mitochondrial"/>
    <property type="match status" value="1"/>
</dbReference>
<dbReference type="HOGENOM" id="CLU_187039_2_1_1"/>
<dbReference type="PANTHER" id="PTHR12448">
    <property type="entry name" value="ATP SYNTHASE EPSILON CHAIN, MITOCHONDRIAL"/>
    <property type="match status" value="1"/>
</dbReference>
<dbReference type="GO" id="GO:0046933">
    <property type="term" value="F:proton-transporting ATP synthase activity, rotational mechanism"/>
    <property type="evidence" value="ECO:0007669"/>
    <property type="project" value="InterPro"/>
</dbReference>
<sequence length="80" mass="9064">MAIWRAAGMTYTTYSNLTANIIRNCLKEPHKTQVLSLSSENVQYLLPRWIDSTSGKLTIHTDIPEASTRFRKPPRAHGHA</sequence>
<protein>
    <submittedName>
        <fullName evidence="2">ATP synthase epsilon chain</fullName>
    </submittedName>
    <submittedName>
        <fullName evidence="3">Putative H(+)-transporting two-sector ATPase</fullName>
        <ecNumber evidence="3">3.6.3.14</ecNumber>
    </submittedName>
</protein>
<comment type="similarity">
    <text evidence="1">Belongs to the eukaryotic ATPase epsilon family.</text>
</comment>
<reference evidence="4" key="3">
    <citation type="submission" date="2015-04" db="UniProtKB">
        <authorList>
            <consortium name="EnsemblPlants"/>
        </authorList>
    </citation>
    <scope>IDENTIFICATION</scope>
    <source>
        <strain evidence="4">cv. Jemalong A17</strain>
    </source>
</reference>
<reference evidence="3" key="4">
    <citation type="journal article" date="2018" name="Nat. Plants">
        <title>Whole-genome landscape of Medicago truncatula symbiotic genes.</title>
        <authorList>
            <person name="Pecrix Y."/>
            <person name="Gamas P."/>
            <person name="Carrere S."/>
        </authorList>
    </citation>
    <scope>NUCLEOTIDE SEQUENCE</scope>
    <source>
        <tissue evidence="3">Leaves</tissue>
    </source>
</reference>
<dbReference type="EMBL" id="PSQE01000004">
    <property type="protein sequence ID" value="RHN58270.1"/>
    <property type="molecule type" value="Genomic_DNA"/>
</dbReference>
<dbReference type="CDD" id="cd12153">
    <property type="entry name" value="F1-ATPase_epsilon"/>
    <property type="match status" value="1"/>
</dbReference>
<gene>
    <name evidence="2" type="ordered locus">MTR_4g005960</name>
    <name evidence="3" type="ORF">MtrunA17_Chr4g0000551</name>
</gene>
<dbReference type="PaxDb" id="3880-AES86345"/>
<dbReference type="Gramene" id="rna20162">
    <property type="protein sequence ID" value="RHN58270.1"/>
    <property type="gene ID" value="gene20162"/>
</dbReference>
<dbReference type="Proteomes" id="UP000265566">
    <property type="component" value="Chromosome 4"/>
</dbReference>
<evidence type="ECO:0000313" key="5">
    <source>
        <dbReference type="Proteomes" id="UP000002051"/>
    </source>
</evidence>
<dbReference type="GO" id="GO:0042776">
    <property type="term" value="P:proton motive force-driven mitochondrial ATP synthesis"/>
    <property type="evidence" value="ECO:0000318"/>
    <property type="project" value="GO_Central"/>
</dbReference>
<dbReference type="STRING" id="3880.G7JVK8"/>
<organism evidence="2 5">
    <name type="scientific">Medicago truncatula</name>
    <name type="common">Barrel medic</name>
    <name type="synonym">Medicago tribuloides</name>
    <dbReference type="NCBI Taxonomy" id="3880"/>
    <lineage>
        <taxon>Eukaryota</taxon>
        <taxon>Viridiplantae</taxon>
        <taxon>Streptophyta</taxon>
        <taxon>Embryophyta</taxon>
        <taxon>Tracheophyta</taxon>
        <taxon>Spermatophyta</taxon>
        <taxon>Magnoliopsida</taxon>
        <taxon>eudicotyledons</taxon>
        <taxon>Gunneridae</taxon>
        <taxon>Pentapetalae</taxon>
        <taxon>rosids</taxon>
        <taxon>fabids</taxon>
        <taxon>Fabales</taxon>
        <taxon>Fabaceae</taxon>
        <taxon>Papilionoideae</taxon>
        <taxon>50 kb inversion clade</taxon>
        <taxon>NPAAA clade</taxon>
        <taxon>Hologalegina</taxon>
        <taxon>IRL clade</taxon>
        <taxon>Trifolieae</taxon>
        <taxon>Medicago</taxon>
    </lineage>
</organism>
<evidence type="ECO:0000313" key="4">
    <source>
        <dbReference type="EnsemblPlants" id="AES86345"/>
    </source>
</evidence>
<dbReference type="EnsemblPlants" id="AES86345">
    <property type="protein sequence ID" value="AES86345"/>
    <property type="gene ID" value="MTR_4g005960"/>
</dbReference>
<dbReference type="InterPro" id="IPR006721">
    <property type="entry name" value="ATP_synth_F1_esu_mt"/>
</dbReference>
<dbReference type="AlphaFoldDB" id="G7JVK8"/>